<reference evidence="3 4" key="1">
    <citation type="submission" date="2016-10" db="EMBL/GenBank/DDBJ databases">
        <authorList>
            <person name="de Groot N.N."/>
        </authorList>
    </citation>
    <scope>NUCLEOTIDE SEQUENCE [LARGE SCALE GENOMIC DNA]</scope>
    <source>
        <strain evidence="3 4">B7-7</strain>
    </source>
</reference>
<feature type="coiled-coil region" evidence="1">
    <location>
        <begin position="468"/>
        <end position="495"/>
    </location>
</feature>
<evidence type="ECO:0000256" key="1">
    <source>
        <dbReference type="SAM" id="Coils"/>
    </source>
</evidence>
<gene>
    <name evidence="3" type="ORF">SAMN05421693_1394</name>
</gene>
<keyword evidence="4" id="KW-1185">Reference proteome</keyword>
<keyword evidence="1" id="KW-0175">Coiled coil</keyword>
<name>A0A1H9GK94_9GAMM</name>
<feature type="region of interest" description="Disordered" evidence="2">
    <location>
        <begin position="1"/>
        <end position="22"/>
    </location>
</feature>
<evidence type="ECO:0000256" key="2">
    <source>
        <dbReference type="SAM" id="MobiDB-lite"/>
    </source>
</evidence>
<dbReference type="RefSeq" id="WP_143339790.1">
    <property type="nucleotide sequence ID" value="NZ_FOFO01000039.1"/>
</dbReference>
<dbReference type="AlphaFoldDB" id="A0A1H9GK94"/>
<sequence length="513" mass="57805">MTDKGDNVVPFPNRPNLDPVPSVDAVNRATASQTSRAERDAVVRARADDIRKTVASFSGRISHSHRLVLAGNLGRLLYGSESKRKHGDLSRILQAAGVAEEGDHTKRLPRYAIRPDRSPPSAKTLASRPKNYLLIAEAAANQFGIDRDKSVVLVFSGVQLGGEEPDYDLAEYFSLYRLLNAFLDGIVKTTKVDNYFKSLAKWRWISRTDEYQRAASVAPFSLDEDELDDYGALHPDAVGRWGADVNHFEADSNEMEFYRQRVTLLPKVAISSCSRILMDWDPPFEIKVYPRSVNDGLEIELGSLKVNCLVNIYLVLAPMLPREEVSLYFMRYPMFYVAGNYRLNGELKKLNWYSCPPPNFTFQAGSTSVLKLGFNLNEDTYVVVRHETPKLTADVMYMEKDKYGILHWPLDLVTPSSIVKYLNHDIDVEDGEAGDELATAQSPYKTRAAILESNLRGNWGGEFQKLLIEDVARLLEHMNREIKRLESKSLTEEREALARLVNPATAVPGNKDE</sequence>
<evidence type="ECO:0000313" key="4">
    <source>
        <dbReference type="Proteomes" id="UP000199496"/>
    </source>
</evidence>
<dbReference type="EMBL" id="FOFO01000039">
    <property type="protein sequence ID" value="SEQ50526.1"/>
    <property type="molecule type" value="Genomic_DNA"/>
</dbReference>
<dbReference type="Proteomes" id="UP000199496">
    <property type="component" value="Unassembled WGS sequence"/>
</dbReference>
<dbReference type="STRING" id="867345.SAMN05421693_1394"/>
<accession>A0A1H9GK94</accession>
<organism evidence="3 4">
    <name type="scientific">Ectothiorhodospira magna</name>
    <dbReference type="NCBI Taxonomy" id="867345"/>
    <lineage>
        <taxon>Bacteria</taxon>
        <taxon>Pseudomonadati</taxon>
        <taxon>Pseudomonadota</taxon>
        <taxon>Gammaproteobacteria</taxon>
        <taxon>Chromatiales</taxon>
        <taxon>Ectothiorhodospiraceae</taxon>
        <taxon>Ectothiorhodospira</taxon>
    </lineage>
</organism>
<proteinExistence type="predicted"/>
<protein>
    <submittedName>
        <fullName evidence="3">Uncharacterized protein</fullName>
    </submittedName>
</protein>
<evidence type="ECO:0000313" key="3">
    <source>
        <dbReference type="EMBL" id="SEQ50526.1"/>
    </source>
</evidence>